<dbReference type="AlphaFoldDB" id="A0ABD3MC05"/>
<comment type="caution">
    <text evidence="2">The sequence shown here is derived from an EMBL/GenBank/DDBJ whole genome shotgun (WGS) entry which is preliminary data.</text>
</comment>
<dbReference type="Pfam" id="PF06966">
    <property type="entry name" value="DUF1295"/>
    <property type="match status" value="1"/>
</dbReference>
<keyword evidence="3" id="KW-1185">Reference proteome</keyword>
<feature type="transmembrane region" description="Helical" evidence="1">
    <location>
        <begin position="70"/>
        <end position="93"/>
    </location>
</feature>
<accession>A0ABD3MC05</accession>
<feature type="transmembrane region" description="Helical" evidence="1">
    <location>
        <begin position="35"/>
        <end position="58"/>
    </location>
</feature>
<keyword evidence="1" id="KW-0472">Membrane</keyword>
<dbReference type="Proteomes" id="UP001530293">
    <property type="component" value="Unassembled WGS sequence"/>
</dbReference>
<organism evidence="2 3">
    <name type="scientific">Discostella pseudostelligera</name>
    <dbReference type="NCBI Taxonomy" id="259834"/>
    <lineage>
        <taxon>Eukaryota</taxon>
        <taxon>Sar</taxon>
        <taxon>Stramenopiles</taxon>
        <taxon>Ochrophyta</taxon>
        <taxon>Bacillariophyta</taxon>
        <taxon>Coscinodiscophyceae</taxon>
        <taxon>Thalassiosirophycidae</taxon>
        <taxon>Stephanodiscales</taxon>
        <taxon>Stephanodiscaceae</taxon>
        <taxon>Discostella</taxon>
    </lineage>
</organism>
<keyword evidence="1" id="KW-1133">Transmembrane helix</keyword>
<dbReference type="InterPro" id="IPR010721">
    <property type="entry name" value="UstE-like"/>
</dbReference>
<feature type="transmembrane region" description="Helical" evidence="1">
    <location>
        <begin position="153"/>
        <end position="169"/>
    </location>
</feature>
<proteinExistence type="predicted"/>
<protein>
    <recommendedName>
        <fullName evidence="4">Steroid 5-alpha reductase C-terminal domain-containing protein</fullName>
    </recommendedName>
</protein>
<evidence type="ECO:0000313" key="3">
    <source>
        <dbReference type="Proteomes" id="UP001530293"/>
    </source>
</evidence>
<feature type="transmembrane region" description="Helical" evidence="1">
    <location>
        <begin position="127"/>
        <end position="146"/>
    </location>
</feature>
<dbReference type="PANTHER" id="PTHR32251:SF23">
    <property type="entry name" value="3-OXO-5-ALPHA-STEROID 4-DEHYDROGENASE (DUF1295)"/>
    <property type="match status" value="1"/>
</dbReference>
<dbReference type="EMBL" id="JALLBG020000148">
    <property type="protein sequence ID" value="KAL3761581.1"/>
    <property type="molecule type" value="Genomic_DNA"/>
</dbReference>
<keyword evidence="1" id="KW-0812">Transmembrane</keyword>
<dbReference type="PANTHER" id="PTHR32251">
    <property type="entry name" value="3-OXO-5-ALPHA-STEROID 4-DEHYDROGENASE"/>
    <property type="match status" value="1"/>
</dbReference>
<reference evidence="2 3" key="1">
    <citation type="submission" date="2024-10" db="EMBL/GenBank/DDBJ databases">
        <title>Updated reference genomes for cyclostephanoid diatoms.</title>
        <authorList>
            <person name="Roberts W.R."/>
            <person name="Alverson A.J."/>
        </authorList>
    </citation>
    <scope>NUCLEOTIDE SEQUENCE [LARGE SCALE GENOMIC DNA]</scope>
    <source>
        <strain evidence="2 3">AJA232-27</strain>
    </source>
</reference>
<dbReference type="Gene3D" id="1.20.120.1630">
    <property type="match status" value="1"/>
</dbReference>
<evidence type="ECO:0008006" key="4">
    <source>
        <dbReference type="Google" id="ProtNLM"/>
    </source>
</evidence>
<sequence>MAKTSFLCRDDYSFRSIIHGEYLDDDDTDSNPYRWAFIVCHFIAFLTFSVSSITGNMSQVDKLWSILPTIYAWMCVVDSRTLLMAILSTMWSIRLSYNFYRRGGYTWPPWRGEEDYRWECLRRGMLGGWWALLTNQYIWVVFNIFFISLYQNYLLLYIASPSLIAWSVAMKEIHCQTGEGEDNGLNSTSLNMLDGIASALLLTFLLLETIADNQQLRFQNDKKVWKASIENSGGFANAIKMVTSRTSLSEYKDGFCQSGLFAIIRKPAYACEQGIWISYYLFSVAAVTSTGGGLWNWSSGGFILLCLLFKGSGWLTEQISISKYPAYREYKKKVPLYLPKLSTLWKLIRRCR</sequence>
<gene>
    <name evidence="2" type="ORF">ACHAWU_000068</name>
</gene>
<evidence type="ECO:0000256" key="1">
    <source>
        <dbReference type="SAM" id="Phobius"/>
    </source>
</evidence>
<name>A0ABD3MC05_9STRA</name>
<evidence type="ECO:0000313" key="2">
    <source>
        <dbReference type="EMBL" id="KAL3761581.1"/>
    </source>
</evidence>